<dbReference type="Gene3D" id="1.10.357.10">
    <property type="entry name" value="Tetracycline Repressor, domain 2"/>
    <property type="match status" value="1"/>
</dbReference>
<evidence type="ECO:0000256" key="2">
    <source>
        <dbReference type="ARBA" id="ARBA00023015"/>
    </source>
</evidence>
<feature type="DNA-binding region" description="H-T-H motif" evidence="5">
    <location>
        <begin position="39"/>
        <end position="58"/>
    </location>
</feature>
<evidence type="ECO:0000256" key="5">
    <source>
        <dbReference type="PROSITE-ProRule" id="PRU00335"/>
    </source>
</evidence>
<dbReference type="PROSITE" id="PS50977">
    <property type="entry name" value="HTH_TETR_2"/>
    <property type="match status" value="1"/>
</dbReference>
<dbReference type="SUPFAM" id="SSF46689">
    <property type="entry name" value="Homeodomain-like"/>
    <property type="match status" value="1"/>
</dbReference>
<feature type="compositionally biased region" description="Low complexity" evidence="6">
    <location>
        <begin position="235"/>
        <end position="246"/>
    </location>
</feature>
<dbReference type="InterPro" id="IPR009057">
    <property type="entry name" value="Homeodomain-like_sf"/>
</dbReference>
<dbReference type="PANTHER" id="PTHR30055:SF234">
    <property type="entry name" value="HTH-TYPE TRANSCRIPTIONAL REGULATOR BETI"/>
    <property type="match status" value="1"/>
</dbReference>
<keyword evidence="9" id="KW-1185">Reference proteome</keyword>
<reference evidence="8" key="1">
    <citation type="submission" date="2022-06" db="EMBL/GenBank/DDBJ databases">
        <title>Draft genome sequence of Streptomyces sp. RB6PN25 isolated from peat swamp forest in Thailand.</title>
        <authorList>
            <person name="Duangmal K."/>
            <person name="Klaysubun C."/>
        </authorList>
    </citation>
    <scope>NUCLEOTIDE SEQUENCE</scope>
    <source>
        <strain evidence="8">RB6PN25</strain>
    </source>
</reference>
<evidence type="ECO:0000256" key="6">
    <source>
        <dbReference type="SAM" id="MobiDB-lite"/>
    </source>
</evidence>
<evidence type="ECO:0000313" key="8">
    <source>
        <dbReference type="EMBL" id="MCQ4079728.1"/>
    </source>
</evidence>
<evidence type="ECO:0000256" key="4">
    <source>
        <dbReference type="ARBA" id="ARBA00023163"/>
    </source>
</evidence>
<organism evidence="8 9">
    <name type="scientific">Streptomyces humicola</name>
    <dbReference type="NCBI Taxonomy" id="2953240"/>
    <lineage>
        <taxon>Bacteria</taxon>
        <taxon>Bacillati</taxon>
        <taxon>Actinomycetota</taxon>
        <taxon>Actinomycetes</taxon>
        <taxon>Kitasatosporales</taxon>
        <taxon>Streptomycetaceae</taxon>
        <taxon>Streptomyces</taxon>
    </lineage>
</organism>
<accession>A0ABT1PPW5</accession>
<dbReference type="InterPro" id="IPR001647">
    <property type="entry name" value="HTH_TetR"/>
</dbReference>
<feature type="domain" description="HTH tetR-type" evidence="7">
    <location>
        <begin position="16"/>
        <end position="76"/>
    </location>
</feature>
<comment type="caution">
    <text evidence="8">The sequence shown here is derived from an EMBL/GenBank/DDBJ whole genome shotgun (WGS) entry which is preliminary data.</text>
</comment>
<evidence type="ECO:0000313" key="9">
    <source>
        <dbReference type="Proteomes" id="UP001057702"/>
    </source>
</evidence>
<dbReference type="InterPro" id="IPR036271">
    <property type="entry name" value="Tet_transcr_reg_TetR-rel_C_sf"/>
</dbReference>
<keyword evidence="4" id="KW-0804">Transcription</keyword>
<evidence type="ECO:0000256" key="3">
    <source>
        <dbReference type="ARBA" id="ARBA00023125"/>
    </source>
</evidence>
<gene>
    <name evidence="8" type="ORF">NGB36_03740</name>
</gene>
<dbReference type="Pfam" id="PF13977">
    <property type="entry name" value="TetR_C_6"/>
    <property type="match status" value="1"/>
</dbReference>
<dbReference type="InterPro" id="IPR050109">
    <property type="entry name" value="HTH-type_TetR-like_transc_reg"/>
</dbReference>
<dbReference type="RefSeq" id="WP_255918598.1">
    <property type="nucleotide sequence ID" value="NZ_JANFNG010000002.1"/>
</dbReference>
<dbReference type="EMBL" id="JANFNG010000002">
    <property type="protein sequence ID" value="MCQ4079728.1"/>
    <property type="molecule type" value="Genomic_DNA"/>
</dbReference>
<keyword evidence="3 5" id="KW-0238">DNA-binding</keyword>
<evidence type="ECO:0000259" key="7">
    <source>
        <dbReference type="PROSITE" id="PS50977"/>
    </source>
</evidence>
<dbReference type="SUPFAM" id="SSF48498">
    <property type="entry name" value="Tetracyclin repressor-like, C-terminal domain"/>
    <property type="match status" value="1"/>
</dbReference>
<dbReference type="Proteomes" id="UP001057702">
    <property type="component" value="Unassembled WGS sequence"/>
</dbReference>
<dbReference type="PRINTS" id="PR00455">
    <property type="entry name" value="HTHTETR"/>
</dbReference>
<dbReference type="Pfam" id="PF00440">
    <property type="entry name" value="TetR_N"/>
    <property type="match status" value="1"/>
</dbReference>
<dbReference type="InterPro" id="IPR039538">
    <property type="entry name" value="BetI_C"/>
</dbReference>
<protein>
    <submittedName>
        <fullName evidence="8">TetR/AcrR family transcriptional regulator</fullName>
    </submittedName>
</protein>
<evidence type="ECO:0000256" key="1">
    <source>
        <dbReference type="ARBA" id="ARBA00022491"/>
    </source>
</evidence>
<proteinExistence type="predicted"/>
<keyword evidence="1" id="KW-0678">Repressor</keyword>
<dbReference type="PANTHER" id="PTHR30055">
    <property type="entry name" value="HTH-TYPE TRANSCRIPTIONAL REGULATOR RUTR"/>
    <property type="match status" value="1"/>
</dbReference>
<name>A0ABT1PPW5_9ACTN</name>
<sequence>MSRPEDPPAPRLSKGERTRTRILDSATELFSKSGFYAVSLRDIAAHAGLTHAGLLHHFPGKETLLIEVLSRRDRDDAEVLFDSDPADEPEQLLTHIVGIVERNMRTPGLVGLYVKISGEAADPDHPAHQYFVNRYRVLRGRLATALDSLAARQDPPLDYDPAQVASQLLALMDGLQTQWLLEPEAAGMRAAVVDFLARLGLDLRSAPLFPVGAGLWGPESPTQAAADSRPDRPADPAGSARRAAAGTVDTPPGEHPHP</sequence>
<keyword evidence="2" id="KW-0805">Transcription regulation</keyword>
<feature type="region of interest" description="Disordered" evidence="6">
    <location>
        <begin position="214"/>
        <end position="258"/>
    </location>
</feature>